<proteinExistence type="predicted"/>
<evidence type="ECO:0000256" key="2">
    <source>
        <dbReference type="SAM" id="SignalP"/>
    </source>
</evidence>
<dbReference type="EMBL" id="JAUOZU010000007">
    <property type="protein sequence ID" value="MDO6964180.1"/>
    <property type="molecule type" value="Genomic_DNA"/>
</dbReference>
<sequence length="136" mass="16422">MKKLVLAAVAVVAATMSIAGSANAYDRNGDDGEWRRRPHEEQRDGDWRGRDRDRDRPGFDDRRGDDHHWREDRPRDHHRRDGWRHDGWRYNGWNGGYWGPRVIIRPGYYEPVCFIKKVRRYDAWGYPYVKRVRICR</sequence>
<evidence type="ECO:0000313" key="3">
    <source>
        <dbReference type="EMBL" id="MDO6964180.1"/>
    </source>
</evidence>
<feature type="signal peptide" evidence="2">
    <location>
        <begin position="1"/>
        <end position="24"/>
    </location>
</feature>
<dbReference type="Proteomes" id="UP001174932">
    <property type="component" value="Unassembled WGS sequence"/>
</dbReference>
<organism evidence="3 4">
    <name type="scientific">Rhizobium alvei</name>
    <dbReference type="NCBI Taxonomy" id="1132659"/>
    <lineage>
        <taxon>Bacteria</taxon>
        <taxon>Pseudomonadati</taxon>
        <taxon>Pseudomonadota</taxon>
        <taxon>Alphaproteobacteria</taxon>
        <taxon>Hyphomicrobiales</taxon>
        <taxon>Rhizobiaceae</taxon>
        <taxon>Rhizobium/Agrobacterium group</taxon>
        <taxon>Rhizobium</taxon>
    </lineage>
</organism>
<dbReference type="RefSeq" id="WP_304376110.1">
    <property type="nucleotide sequence ID" value="NZ_JAUOZU010000007.1"/>
</dbReference>
<feature type="chain" id="PRO_5045527333" evidence="2">
    <location>
        <begin position="25"/>
        <end position="136"/>
    </location>
</feature>
<keyword evidence="2" id="KW-0732">Signal</keyword>
<gene>
    <name evidence="3" type="ORF">Q4481_09445</name>
</gene>
<feature type="region of interest" description="Disordered" evidence="1">
    <location>
        <begin position="22"/>
        <end position="83"/>
    </location>
</feature>
<feature type="compositionally biased region" description="Basic and acidic residues" evidence="1">
    <location>
        <begin position="27"/>
        <end position="75"/>
    </location>
</feature>
<comment type="caution">
    <text evidence="3">The sequence shown here is derived from an EMBL/GenBank/DDBJ whole genome shotgun (WGS) entry which is preliminary data.</text>
</comment>
<accession>A0ABT8YLS6</accession>
<evidence type="ECO:0000256" key="1">
    <source>
        <dbReference type="SAM" id="MobiDB-lite"/>
    </source>
</evidence>
<name>A0ABT8YLS6_9HYPH</name>
<protein>
    <submittedName>
        <fullName evidence="3">Uncharacterized protein</fullName>
    </submittedName>
</protein>
<reference evidence="3" key="1">
    <citation type="journal article" date="2015" name="Int. J. Syst. Evol. Microbiol.">
        <title>Rhizobium alvei sp. nov., isolated from a freshwater river.</title>
        <authorList>
            <person name="Sheu S.Y."/>
            <person name="Huang H.W."/>
            <person name="Young C.C."/>
            <person name="Chen W.M."/>
        </authorList>
    </citation>
    <scope>NUCLEOTIDE SEQUENCE</scope>
    <source>
        <strain evidence="3">TNR-22</strain>
    </source>
</reference>
<keyword evidence="4" id="KW-1185">Reference proteome</keyword>
<reference evidence="3" key="2">
    <citation type="submission" date="2023-07" db="EMBL/GenBank/DDBJ databases">
        <authorList>
            <person name="Shen H."/>
        </authorList>
    </citation>
    <scope>NUCLEOTIDE SEQUENCE</scope>
    <source>
        <strain evidence="3">TNR-22</strain>
    </source>
</reference>
<evidence type="ECO:0000313" key="4">
    <source>
        <dbReference type="Proteomes" id="UP001174932"/>
    </source>
</evidence>